<dbReference type="RefSeq" id="WP_156131712.1">
    <property type="nucleotide sequence ID" value="NZ_AQUL01000001.1"/>
</dbReference>
<dbReference type="EMBL" id="CP009110">
    <property type="protein sequence ID" value="AIJ24619.1"/>
    <property type="molecule type" value="Genomic_DNA"/>
</dbReference>
<accession>A0A076MV80</accession>
<feature type="transmembrane region" description="Helical" evidence="5">
    <location>
        <begin position="35"/>
        <end position="61"/>
    </location>
</feature>
<keyword evidence="4 5" id="KW-0472">Membrane</keyword>
<dbReference type="STRING" id="1068978.AMETH_4527"/>
<evidence type="ECO:0000313" key="7">
    <source>
        <dbReference type="Proteomes" id="UP000062973"/>
    </source>
</evidence>
<dbReference type="AlphaFoldDB" id="A0A076MV80"/>
<dbReference type="InterPro" id="IPR003810">
    <property type="entry name" value="Mntp/YtaF"/>
</dbReference>
<dbReference type="eggNOG" id="COG1971">
    <property type="taxonomic scope" value="Bacteria"/>
</dbReference>
<sequence length="182" mass="19346">MNLEFLPLIALAFGLSLDNFRSSIAIGTIPFGWRRAFQVALVFGVWDALSPLLGGAIGHVLGDALGEWAEYIGIVALGLYGIYFIVSAIRNPEPEDLDHPWVTLFGMPLSLSIDNFVAGAGLGIAGFSIIVPMLAFGATTVVMSFSGLFVGRMAARVIRVRADMFSGISLLGAAVLLPLVFE</sequence>
<evidence type="ECO:0000256" key="5">
    <source>
        <dbReference type="SAM" id="Phobius"/>
    </source>
</evidence>
<feature type="transmembrane region" description="Helical" evidence="5">
    <location>
        <begin position="162"/>
        <end position="181"/>
    </location>
</feature>
<dbReference type="PANTHER" id="PTHR35529:SF1">
    <property type="entry name" value="MANGANESE EFFLUX PUMP MNTP-RELATED"/>
    <property type="match status" value="1"/>
</dbReference>
<protein>
    <submittedName>
        <fullName evidence="6">Uncharacterized protein</fullName>
    </submittedName>
</protein>
<reference evidence="6 7" key="1">
    <citation type="submission" date="2014-07" db="EMBL/GenBank/DDBJ databases">
        <title>Whole Genome Sequence of the Amycolatopsis methanolica 239.</title>
        <authorList>
            <person name="Tang B."/>
        </authorList>
    </citation>
    <scope>NUCLEOTIDE SEQUENCE [LARGE SCALE GENOMIC DNA]</scope>
    <source>
        <strain evidence="6 7">239</strain>
    </source>
</reference>
<name>A0A076MV80_AMYME</name>
<evidence type="ECO:0000256" key="1">
    <source>
        <dbReference type="ARBA" id="ARBA00022475"/>
    </source>
</evidence>
<gene>
    <name evidence="6" type="ORF">AMETH_4527</name>
</gene>
<keyword evidence="7" id="KW-1185">Reference proteome</keyword>
<keyword evidence="1" id="KW-1003">Cell membrane</keyword>
<organism evidence="6 7">
    <name type="scientific">Amycolatopsis methanolica 239</name>
    <dbReference type="NCBI Taxonomy" id="1068978"/>
    <lineage>
        <taxon>Bacteria</taxon>
        <taxon>Bacillati</taxon>
        <taxon>Actinomycetota</taxon>
        <taxon>Actinomycetes</taxon>
        <taxon>Pseudonocardiales</taxon>
        <taxon>Pseudonocardiaceae</taxon>
        <taxon>Amycolatopsis</taxon>
        <taxon>Amycolatopsis methanolica group</taxon>
    </lineage>
</organism>
<proteinExistence type="predicted"/>
<keyword evidence="2 5" id="KW-0812">Transmembrane</keyword>
<feature type="transmembrane region" description="Helical" evidence="5">
    <location>
        <begin position="68"/>
        <end position="89"/>
    </location>
</feature>
<keyword evidence="3 5" id="KW-1133">Transmembrane helix</keyword>
<feature type="transmembrane region" description="Helical" evidence="5">
    <location>
        <begin position="117"/>
        <end position="150"/>
    </location>
</feature>
<dbReference type="HOGENOM" id="CLU_096410_1_0_11"/>
<evidence type="ECO:0000256" key="3">
    <source>
        <dbReference type="ARBA" id="ARBA00022989"/>
    </source>
</evidence>
<dbReference type="PANTHER" id="PTHR35529">
    <property type="entry name" value="MANGANESE EFFLUX PUMP MNTP-RELATED"/>
    <property type="match status" value="1"/>
</dbReference>
<evidence type="ECO:0000256" key="2">
    <source>
        <dbReference type="ARBA" id="ARBA00022692"/>
    </source>
</evidence>
<dbReference type="Pfam" id="PF02659">
    <property type="entry name" value="Mntp"/>
    <property type="match status" value="1"/>
</dbReference>
<evidence type="ECO:0000313" key="6">
    <source>
        <dbReference type="EMBL" id="AIJ24619.1"/>
    </source>
</evidence>
<evidence type="ECO:0000256" key="4">
    <source>
        <dbReference type="ARBA" id="ARBA00023136"/>
    </source>
</evidence>
<dbReference type="Proteomes" id="UP000062973">
    <property type="component" value="Chromosome"/>
</dbReference>
<dbReference type="KEGG" id="amq:AMETH_4527"/>
<dbReference type="OrthoDB" id="4966389at2"/>
<dbReference type="PATRIC" id="fig|1068978.7.peg.4859"/>